<dbReference type="InterPro" id="IPR050613">
    <property type="entry name" value="Sec_Metabolite_Reg"/>
</dbReference>
<protein>
    <recommendedName>
        <fullName evidence="5">Zn(2)-C6 fungal-type domain-containing protein</fullName>
    </recommendedName>
</protein>
<keyword evidence="3" id="KW-0539">Nucleus</keyword>
<dbReference type="InterPro" id="IPR036864">
    <property type="entry name" value="Zn2-C6_fun-type_DNA-bd_sf"/>
</dbReference>
<evidence type="ECO:0000313" key="6">
    <source>
        <dbReference type="EMBL" id="KAH6653119.1"/>
    </source>
</evidence>
<feature type="compositionally biased region" description="Low complexity" evidence="4">
    <location>
        <begin position="77"/>
        <end position="88"/>
    </location>
</feature>
<evidence type="ECO:0000313" key="7">
    <source>
        <dbReference type="Proteomes" id="UP000758603"/>
    </source>
</evidence>
<feature type="domain" description="Zn(2)-C6 fungal-type" evidence="5">
    <location>
        <begin position="12"/>
        <end position="43"/>
    </location>
</feature>
<dbReference type="PROSITE" id="PS50048">
    <property type="entry name" value="ZN2_CY6_FUNGAL_2"/>
    <property type="match status" value="1"/>
</dbReference>
<dbReference type="RefSeq" id="XP_045957396.1">
    <property type="nucleotide sequence ID" value="XM_046103042.1"/>
</dbReference>
<dbReference type="AlphaFoldDB" id="A0A9P8ZXM1"/>
<name>A0A9P8ZXM1_9PEZI</name>
<proteinExistence type="predicted"/>
<dbReference type="CDD" id="cd12148">
    <property type="entry name" value="fungal_TF_MHR"/>
    <property type="match status" value="1"/>
</dbReference>
<organism evidence="6 7">
    <name type="scientific">Truncatella angustata</name>
    <dbReference type="NCBI Taxonomy" id="152316"/>
    <lineage>
        <taxon>Eukaryota</taxon>
        <taxon>Fungi</taxon>
        <taxon>Dikarya</taxon>
        <taxon>Ascomycota</taxon>
        <taxon>Pezizomycotina</taxon>
        <taxon>Sordariomycetes</taxon>
        <taxon>Xylariomycetidae</taxon>
        <taxon>Amphisphaeriales</taxon>
        <taxon>Sporocadaceae</taxon>
        <taxon>Truncatella</taxon>
    </lineage>
</organism>
<evidence type="ECO:0000259" key="5">
    <source>
        <dbReference type="PROSITE" id="PS50048"/>
    </source>
</evidence>
<dbReference type="InterPro" id="IPR001138">
    <property type="entry name" value="Zn2Cys6_DnaBD"/>
</dbReference>
<keyword evidence="7" id="KW-1185">Reference proteome</keyword>
<sequence>MQSMRRKRLISSCIPCYTRKQKCNREYPCNHCTKRRRPDECTFYPSPAYQSAAEPETRLVDTADTHDEKTRDEIVVSGPSSSSAGSDGKTATPPAQGASSLAERFGYCEDSNSNTLALIRKLGLDEEIDHDAVPITGEAVERVKRLMKRLPDRSILDFLIQHFLAEVDCFSDRIDRLIYPPWLLAQYKQWWTKEQLEYVVDIDFVILVLRICSYASQFLPSPNYTADRIRGIPLSDIRSTCDGIAYELVAISNLLDGSGSLLRVQYYAFLGLGFQSEGKTKSFWQALSCAIRIAQSAGMHKESPVKTHRMDELEKEMRRRTFCNLYVWDSLLSRQLDRVPFLPDGLSEGTWPKMRLMSHIGDGTVELDADALESFAERLFQARLAAFWDQFGLQIPEYDMMMAEERYDQFCKEFLPTLPPSFALYPNKTWDKCAAKLPLQRQLLRISIFESLCWNFRPVVLSEPGAMESLPTYKRVLLCTQRKVLAAAALHVLDAVASLHVMLGGSHTRFIGLIYPSFEAAVLLVCLCVDPHFPNDPDGRPLPALKGVDPKTDPLRASMAAVTREGCLRAINDALDRLNMLAEISSMAEVGAHTLVQLLGKLASTGVIDRQPDVTSSLLQTSTLSNQQMNEWSSLELTEPGWVGPGQLDELLSAIMSQQSQNQDWEALVDGFVETQSGDK</sequence>
<keyword evidence="2" id="KW-0479">Metal-binding</keyword>
<dbReference type="Proteomes" id="UP000758603">
    <property type="component" value="Unassembled WGS sequence"/>
</dbReference>
<evidence type="ECO:0000256" key="4">
    <source>
        <dbReference type="SAM" id="MobiDB-lite"/>
    </source>
</evidence>
<dbReference type="PANTHER" id="PTHR31001">
    <property type="entry name" value="UNCHARACTERIZED TRANSCRIPTIONAL REGULATORY PROTEIN"/>
    <property type="match status" value="1"/>
</dbReference>
<dbReference type="Pfam" id="PF00172">
    <property type="entry name" value="Zn_clus"/>
    <property type="match status" value="1"/>
</dbReference>
<accession>A0A9P8ZXM1</accession>
<evidence type="ECO:0000256" key="1">
    <source>
        <dbReference type="ARBA" id="ARBA00004123"/>
    </source>
</evidence>
<comment type="caution">
    <text evidence="6">The sequence shown here is derived from an EMBL/GenBank/DDBJ whole genome shotgun (WGS) entry which is preliminary data.</text>
</comment>
<feature type="compositionally biased region" description="Basic and acidic residues" evidence="4">
    <location>
        <begin position="55"/>
        <end position="74"/>
    </location>
</feature>
<dbReference type="InterPro" id="IPR007219">
    <property type="entry name" value="XnlR_reg_dom"/>
</dbReference>
<feature type="region of interest" description="Disordered" evidence="4">
    <location>
        <begin position="46"/>
        <end position="97"/>
    </location>
</feature>
<gene>
    <name evidence="6" type="ORF">BKA67DRAFT_568636</name>
</gene>
<dbReference type="SMART" id="SM00066">
    <property type="entry name" value="GAL4"/>
    <property type="match status" value="1"/>
</dbReference>
<dbReference type="GeneID" id="70131934"/>
<reference evidence="6" key="1">
    <citation type="journal article" date="2021" name="Nat. Commun.">
        <title>Genetic determinants of endophytism in the Arabidopsis root mycobiome.</title>
        <authorList>
            <person name="Mesny F."/>
            <person name="Miyauchi S."/>
            <person name="Thiergart T."/>
            <person name="Pickel B."/>
            <person name="Atanasova L."/>
            <person name="Karlsson M."/>
            <person name="Huettel B."/>
            <person name="Barry K.W."/>
            <person name="Haridas S."/>
            <person name="Chen C."/>
            <person name="Bauer D."/>
            <person name="Andreopoulos W."/>
            <person name="Pangilinan J."/>
            <person name="LaButti K."/>
            <person name="Riley R."/>
            <person name="Lipzen A."/>
            <person name="Clum A."/>
            <person name="Drula E."/>
            <person name="Henrissat B."/>
            <person name="Kohler A."/>
            <person name="Grigoriev I.V."/>
            <person name="Martin F.M."/>
            <person name="Hacquard S."/>
        </authorList>
    </citation>
    <scope>NUCLEOTIDE SEQUENCE</scope>
    <source>
        <strain evidence="6">MPI-SDFR-AT-0073</strain>
    </source>
</reference>
<dbReference type="GO" id="GO:0005634">
    <property type="term" value="C:nucleus"/>
    <property type="evidence" value="ECO:0007669"/>
    <property type="project" value="UniProtKB-SubCell"/>
</dbReference>
<dbReference type="OrthoDB" id="5344325at2759"/>
<evidence type="ECO:0000256" key="3">
    <source>
        <dbReference type="ARBA" id="ARBA00023242"/>
    </source>
</evidence>
<dbReference type="PANTHER" id="PTHR31001:SF87">
    <property type="entry name" value="COL-21"/>
    <property type="match status" value="1"/>
</dbReference>
<dbReference type="Pfam" id="PF04082">
    <property type="entry name" value="Fungal_trans"/>
    <property type="match status" value="1"/>
</dbReference>
<dbReference type="GO" id="GO:0003677">
    <property type="term" value="F:DNA binding"/>
    <property type="evidence" value="ECO:0007669"/>
    <property type="project" value="InterPro"/>
</dbReference>
<dbReference type="Gene3D" id="4.10.240.10">
    <property type="entry name" value="Zn(2)-C6 fungal-type DNA-binding domain"/>
    <property type="match status" value="1"/>
</dbReference>
<dbReference type="SUPFAM" id="SSF57701">
    <property type="entry name" value="Zn2/Cys6 DNA-binding domain"/>
    <property type="match status" value="1"/>
</dbReference>
<dbReference type="EMBL" id="JAGPXC010000005">
    <property type="protein sequence ID" value="KAH6653119.1"/>
    <property type="molecule type" value="Genomic_DNA"/>
</dbReference>
<dbReference type="GO" id="GO:0006351">
    <property type="term" value="P:DNA-templated transcription"/>
    <property type="evidence" value="ECO:0007669"/>
    <property type="project" value="InterPro"/>
</dbReference>
<dbReference type="GO" id="GO:0000981">
    <property type="term" value="F:DNA-binding transcription factor activity, RNA polymerase II-specific"/>
    <property type="evidence" value="ECO:0007669"/>
    <property type="project" value="InterPro"/>
</dbReference>
<evidence type="ECO:0000256" key="2">
    <source>
        <dbReference type="ARBA" id="ARBA00022723"/>
    </source>
</evidence>
<comment type="subcellular location">
    <subcellularLocation>
        <location evidence="1">Nucleus</location>
    </subcellularLocation>
</comment>
<dbReference type="GO" id="GO:0008270">
    <property type="term" value="F:zinc ion binding"/>
    <property type="evidence" value="ECO:0007669"/>
    <property type="project" value="InterPro"/>
</dbReference>